<accession>A0A5C3MAF8</accession>
<gene>
    <name evidence="3" type="ORF">BDQ12DRAFT_732648</name>
</gene>
<dbReference type="GO" id="GO:0005634">
    <property type="term" value="C:nucleus"/>
    <property type="evidence" value="ECO:0007669"/>
    <property type="project" value="TreeGrafter"/>
</dbReference>
<reference evidence="3 4" key="1">
    <citation type="journal article" date="2019" name="Nat. Ecol. Evol.">
        <title>Megaphylogeny resolves global patterns of mushroom evolution.</title>
        <authorList>
            <person name="Varga T."/>
            <person name="Krizsan K."/>
            <person name="Foldi C."/>
            <person name="Dima B."/>
            <person name="Sanchez-Garcia M."/>
            <person name="Sanchez-Ramirez S."/>
            <person name="Szollosi G.J."/>
            <person name="Szarkandi J.G."/>
            <person name="Papp V."/>
            <person name="Albert L."/>
            <person name="Andreopoulos W."/>
            <person name="Angelini C."/>
            <person name="Antonin V."/>
            <person name="Barry K.W."/>
            <person name="Bougher N.L."/>
            <person name="Buchanan P."/>
            <person name="Buyck B."/>
            <person name="Bense V."/>
            <person name="Catcheside P."/>
            <person name="Chovatia M."/>
            <person name="Cooper J."/>
            <person name="Damon W."/>
            <person name="Desjardin D."/>
            <person name="Finy P."/>
            <person name="Geml J."/>
            <person name="Haridas S."/>
            <person name="Hughes K."/>
            <person name="Justo A."/>
            <person name="Karasinski D."/>
            <person name="Kautmanova I."/>
            <person name="Kiss B."/>
            <person name="Kocsube S."/>
            <person name="Kotiranta H."/>
            <person name="LaButti K.M."/>
            <person name="Lechner B.E."/>
            <person name="Liimatainen K."/>
            <person name="Lipzen A."/>
            <person name="Lukacs Z."/>
            <person name="Mihaltcheva S."/>
            <person name="Morgado L.N."/>
            <person name="Niskanen T."/>
            <person name="Noordeloos M.E."/>
            <person name="Ohm R.A."/>
            <person name="Ortiz-Santana B."/>
            <person name="Ovrebo C."/>
            <person name="Racz N."/>
            <person name="Riley R."/>
            <person name="Savchenko A."/>
            <person name="Shiryaev A."/>
            <person name="Soop K."/>
            <person name="Spirin V."/>
            <person name="Szebenyi C."/>
            <person name="Tomsovsky M."/>
            <person name="Tulloss R.E."/>
            <person name="Uehling J."/>
            <person name="Grigoriev I.V."/>
            <person name="Vagvolgyi C."/>
            <person name="Papp T."/>
            <person name="Martin F.M."/>
            <person name="Miettinen O."/>
            <person name="Hibbett D.S."/>
            <person name="Nagy L.G."/>
        </authorList>
    </citation>
    <scope>NUCLEOTIDE SEQUENCE [LARGE SCALE GENOMIC DNA]</scope>
    <source>
        <strain evidence="3 4">CBS 166.37</strain>
    </source>
</reference>
<feature type="region of interest" description="Disordered" evidence="2">
    <location>
        <begin position="350"/>
        <end position="404"/>
    </location>
</feature>
<dbReference type="EMBL" id="ML213593">
    <property type="protein sequence ID" value="TFK41877.1"/>
    <property type="molecule type" value="Genomic_DNA"/>
</dbReference>
<keyword evidence="3" id="KW-0378">Hydrolase</keyword>
<organism evidence="3 4">
    <name type="scientific">Crucibulum laeve</name>
    <dbReference type="NCBI Taxonomy" id="68775"/>
    <lineage>
        <taxon>Eukaryota</taxon>
        <taxon>Fungi</taxon>
        <taxon>Dikarya</taxon>
        <taxon>Basidiomycota</taxon>
        <taxon>Agaricomycotina</taxon>
        <taxon>Agaricomycetes</taxon>
        <taxon>Agaricomycetidae</taxon>
        <taxon>Agaricales</taxon>
        <taxon>Agaricineae</taxon>
        <taxon>Nidulariaceae</taxon>
        <taxon>Crucibulum</taxon>
    </lineage>
</organism>
<dbReference type="OrthoDB" id="354769at2759"/>
<feature type="compositionally biased region" description="Polar residues" evidence="2">
    <location>
        <begin position="602"/>
        <end position="614"/>
    </location>
</feature>
<dbReference type="GO" id="GO:0045145">
    <property type="term" value="F:single-stranded DNA 5'-3' DNA exonuclease activity"/>
    <property type="evidence" value="ECO:0007669"/>
    <property type="project" value="InterPro"/>
</dbReference>
<proteinExistence type="inferred from homology"/>
<dbReference type="InterPro" id="IPR019190">
    <property type="entry name" value="EXOV"/>
</dbReference>
<dbReference type="AlphaFoldDB" id="A0A5C3MAF8"/>
<feature type="compositionally biased region" description="Low complexity" evidence="2">
    <location>
        <begin position="388"/>
        <end position="403"/>
    </location>
</feature>
<dbReference type="GO" id="GO:0036297">
    <property type="term" value="P:interstrand cross-link repair"/>
    <property type="evidence" value="ECO:0007669"/>
    <property type="project" value="TreeGrafter"/>
</dbReference>
<sequence>MQFLPFKCVSRLSAANLVLYLPSFLNLPLRASLTTCSRRETYATLAGLLNNIAPMSESGSDEYSAFDFSEFTEEELLQIDDTIANEPTIQQPSLELSPAVSFRSDLTGDFDFAKINEEELEMLDALIAQQIEIPRTNGSPSIVAAVEHSVSSRPDSFKEEELKLPLSPLHDEVLPTTGGPAVVVELEGSDPSQSHSSQYKPKPHSPLQKYRWHSVLSVSDLVGLSWCEVQFDYGLRGKRSKPIEHRPKAFKSSTGKEIRMEKQVAVVNDKRTQKGMAVHKRLERQVRVEEIKVEIRGEEERWALRLVNMLACLNGMLTDGFTASREMPIFGIVENYVVIGLIDEVAMRPKEIPKKRKGDSMTSTPGPKRARRRSPSRESPSNIDESLESSSMESSSHEQSNPSYLLHVSDTKTRSTNTIPPEEDTLSSKLQLMLYHRLLDEMTSLFSPFDFAALWKRLDVDPLKIFSTEFLVQSKLLAENDQPRTACLDELVNLWMDTVMHMHIAGVHPTLQIVYRLRPESDVARSFSPEPRRHVQSIEKTEHDDIIKAMKASLSGLFPMLNEQHNSATDTATNAVDSFTSRIESNTQTPSSADGRTRKSVRQSVAQAGSGRSSSEIVEDPLHIHLYHSKDIDLLKPIATKSFQYDHLLLESYLKDAFQWWLGERKPRGVPPHLTRRCRSCEYASDCEWRDEKAMEHLQRRTYQVAKID</sequence>
<feature type="compositionally biased region" description="Polar residues" evidence="2">
    <location>
        <begin position="581"/>
        <end position="594"/>
    </location>
</feature>
<feature type="region of interest" description="Disordered" evidence="2">
    <location>
        <begin position="581"/>
        <end position="614"/>
    </location>
</feature>
<keyword evidence="3" id="KW-0269">Exonuclease</keyword>
<feature type="region of interest" description="Disordered" evidence="2">
    <location>
        <begin position="185"/>
        <end position="206"/>
    </location>
</feature>
<evidence type="ECO:0000256" key="2">
    <source>
        <dbReference type="SAM" id="MobiDB-lite"/>
    </source>
</evidence>
<feature type="compositionally biased region" description="Polar residues" evidence="2">
    <location>
        <begin position="190"/>
        <end position="199"/>
    </location>
</feature>
<dbReference type="PANTHER" id="PTHR14464">
    <property type="entry name" value="EXONUCLEASE V"/>
    <property type="match status" value="1"/>
</dbReference>
<evidence type="ECO:0000313" key="3">
    <source>
        <dbReference type="EMBL" id="TFK41877.1"/>
    </source>
</evidence>
<keyword evidence="3" id="KW-0540">Nuclease</keyword>
<dbReference type="Pfam" id="PF09810">
    <property type="entry name" value="Exo5"/>
    <property type="match status" value="1"/>
</dbReference>
<comment type="similarity">
    <text evidence="1">Belongs to the EXO5 family.</text>
</comment>
<evidence type="ECO:0000313" key="4">
    <source>
        <dbReference type="Proteomes" id="UP000308652"/>
    </source>
</evidence>
<name>A0A5C3MAF8_9AGAR</name>
<keyword evidence="4" id="KW-1185">Reference proteome</keyword>
<dbReference type="GO" id="GO:0005739">
    <property type="term" value="C:mitochondrion"/>
    <property type="evidence" value="ECO:0007669"/>
    <property type="project" value="TreeGrafter"/>
</dbReference>
<dbReference type="PANTHER" id="PTHR14464:SF4">
    <property type="entry name" value="EXONUCLEASE V"/>
    <property type="match status" value="1"/>
</dbReference>
<evidence type="ECO:0000256" key="1">
    <source>
        <dbReference type="ARBA" id="ARBA00009797"/>
    </source>
</evidence>
<protein>
    <submittedName>
        <fullName evidence="3">Exonuclease V a 5' deoxyribonuclease-domain-containing protein</fullName>
    </submittedName>
</protein>
<dbReference type="Proteomes" id="UP000308652">
    <property type="component" value="Unassembled WGS sequence"/>
</dbReference>